<keyword evidence="1" id="KW-0012">Acyltransferase</keyword>
<evidence type="ECO:0000256" key="3">
    <source>
        <dbReference type="SAM" id="Phobius"/>
    </source>
</evidence>
<proteinExistence type="inferred from homology"/>
<organism evidence="5 6">
    <name type="scientific">Punica granatum</name>
    <name type="common">Pomegranate</name>
    <dbReference type="NCBI Taxonomy" id="22663"/>
    <lineage>
        <taxon>Eukaryota</taxon>
        <taxon>Viridiplantae</taxon>
        <taxon>Streptophyta</taxon>
        <taxon>Embryophyta</taxon>
        <taxon>Tracheophyta</taxon>
        <taxon>Spermatophyta</taxon>
        <taxon>Magnoliopsida</taxon>
        <taxon>eudicotyledons</taxon>
        <taxon>Gunneridae</taxon>
        <taxon>Pentapetalae</taxon>
        <taxon>rosids</taxon>
        <taxon>malvids</taxon>
        <taxon>Myrtales</taxon>
        <taxon>Lythraceae</taxon>
        <taxon>Punica</taxon>
    </lineage>
</organism>
<comment type="similarity">
    <text evidence="1">Belongs to the 1-acyl-sn-glycerol-3-phosphate acyltransferase family.</text>
</comment>
<evidence type="ECO:0000313" key="5">
    <source>
        <dbReference type="EMBL" id="OWM81274.1"/>
    </source>
</evidence>
<keyword evidence="1" id="KW-0443">Lipid metabolism</keyword>
<feature type="region of interest" description="Disordered" evidence="2">
    <location>
        <begin position="455"/>
        <end position="483"/>
    </location>
</feature>
<reference evidence="6" key="1">
    <citation type="journal article" date="2017" name="Plant J.">
        <title>The pomegranate (Punica granatum L.) genome and the genomics of punicalagin biosynthesis.</title>
        <authorList>
            <person name="Qin G."/>
            <person name="Xu C."/>
            <person name="Ming R."/>
            <person name="Tang H."/>
            <person name="Guyot R."/>
            <person name="Kramer E.M."/>
            <person name="Hu Y."/>
            <person name="Yi X."/>
            <person name="Qi Y."/>
            <person name="Xu X."/>
            <person name="Gao Z."/>
            <person name="Pan H."/>
            <person name="Jian J."/>
            <person name="Tian Y."/>
            <person name="Yue Z."/>
            <person name="Xu Y."/>
        </authorList>
    </citation>
    <scope>NUCLEOTIDE SEQUENCE [LARGE SCALE GENOMIC DNA]</scope>
    <source>
        <strain evidence="6">cv. Dabenzi</strain>
    </source>
</reference>
<feature type="region of interest" description="Disordered" evidence="2">
    <location>
        <begin position="342"/>
        <end position="392"/>
    </location>
</feature>
<dbReference type="EC" id="2.3.1.51" evidence="1"/>
<feature type="domain" description="Phospholipid/glycerol acyltransferase" evidence="4">
    <location>
        <begin position="130"/>
        <end position="245"/>
    </location>
</feature>
<protein>
    <recommendedName>
        <fullName evidence="1">1-acyl-sn-glycerol-3-phosphate acyltransferase</fullName>
        <ecNumber evidence="1">2.3.1.51</ecNumber>
    </recommendedName>
</protein>
<dbReference type="InterPro" id="IPR045881">
    <property type="entry name" value="MNM1-like"/>
</dbReference>
<feature type="compositionally biased region" description="Polar residues" evidence="2">
    <location>
        <begin position="662"/>
        <end position="671"/>
    </location>
</feature>
<accession>A0A218X8K9</accession>
<dbReference type="EMBL" id="MTKT01002214">
    <property type="protein sequence ID" value="OWM81274.1"/>
    <property type="molecule type" value="Genomic_DNA"/>
</dbReference>
<feature type="region of interest" description="Disordered" evidence="2">
    <location>
        <begin position="526"/>
        <end position="608"/>
    </location>
</feature>
<gene>
    <name evidence="5" type="ORF">CDL15_Pgr007312</name>
</gene>
<evidence type="ECO:0000256" key="1">
    <source>
        <dbReference type="RuleBase" id="RU361267"/>
    </source>
</evidence>
<dbReference type="SUPFAM" id="SSF69593">
    <property type="entry name" value="Glycerol-3-phosphate (1)-acyltransferase"/>
    <property type="match status" value="1"/>
</dbReference>
<keyword evidence="1" id="KW-0808">Transferase</keyword>
<feature type="compositionally biased region" description="Basic and acidic residues" evidence="2">
    <location>
        <begin position="579"/>
        <end position="598"/>
    </location>
</feature>
<comment type="catalytic activity">
    <reaction evidence="1">
        <text>a 1-acyl-sn-glycero-3-phosphate + an acyl-CoA = a 1,2-diacyl-sn-glycero-3-phosphate + CoA</text>
        <dbReference type="Rhea" id="RHEA:19709"/>
        <dbReference type="ChEBI" id="CHEBI:57287"/>
        <dbReference type="ChEBI" id="CHEBI:57970"/>
        <dbReference type="ChEBI" id="CHEBI:58342"/>
        <dbReference type="ChEBI" id="CHEBI:58608"/>
        <dbReference type="EC" id="2.3.1.51"/>
    </reaction>
</comment>
<sequence>MDSDGVSSFLRNRKLESFFSAGPAQDSVEPSTKITVSKNESESKMGAESSYVDDDGWIPVLISWVRIVMCFVSMMFTTFIWAVIMVVLIPWPCQRIKQGNIYGHVTGRMLMWILGNPIKIEGTEYANERAIYISNHASPIDIFLMMWLTPTGTVGIAKKEIIWYPLFGQLYVLASHLRIDRSNPTAAVESMKEAARTVVKNNLSLIIFPEGTRSKNGRLLPFKKGFVHLALQTRRPIVPMVLTGTHLAWRKGSLHVRPAPLTVKYLPPIRTDDWTADRIDDYRRRGQGLFADCSVPDDLAFVYRSLCRCNKLCKRVNMMNDPNQVIHAEALAIVPAKRKRGRPRKYPVLDDPNSYLGDQSPSNGGEDFHVTPGFRGLNGKKSRQVDPTNGLRDGMTGQAVSGFLESEFDGGYLLTVRVRNSDTVLRGVVFKPGRFVPVSAENDVAPNVHMIKRNDKPLQSENYGRAHGRSHSRSRERNGVAYPSVPHTAGSVALKSKLMSPAPLQAVSSVPSRGNVVPVVLQPVTSTSNGAFTPNQHASVGNQDSHHLSPPMSKETQPVALQVVHPEVQSTPAKQAPKTSDDGPRDEPNKDVSYEAETKPVISPPGMPFENLVAEVTKRIQTPSGADNAENSPAVGKSSSAMEDAVGTRDQSPRFVEPFQAMQPNPINLSHSAPKPLESERTGKMTELLQAVQENALKNQMPEQQ</sequence>
<name>A0A218X8K9_PUNGR</name>
<feature type="compositionally biased region" description="Polar residues" evidence="2">
    <location>
        <begin position="526"/>
        <end position="543"/>
    </location>
</feature>
<dbReference type="SMART" id="SM00563">
    <property type="entry name" value="PlsC"/>
    <property type="match status" value="1"/>
</dbReference>
<dbReference type="NCBIfam" id="TIGR00530">
    <property type="entry name" value="AGP_acyltrn"/>
    <property type="match status" value="1"/>
</dbReference>
<feature type="compositionally biased region" description="Polar residues" evidence="2">
    <location>
        <begin position="692"/>
        <end position="705"/>
    </location>
</feature>
<dbReference type="PANTHER" id="PTHR34682">
    <property type="entry name" value="AT HOOK MOTIF-CONTAINING PROTEIN"/>
    <property type="match status" value="1"/>
</dbReference>
<dbReference type="Pfam" id="PF01553">
    <property type="entry name" value="Acyltransferase"/>
    <property type="match status" value="1"/>
</dbReference>
<dbReference type="GO" id="GO:0016020">
    <property type="term" value="C:membrane"/>
    <property type="evidence" value="ECO:0007669"/>
    <property type="project" value="InterPro"/>
</dbReference>
<feature type="compositionally biased region" description="Polar residues" evidence="2">
    <location>
        <begin position="28"/>
        <end position="38"/>
    </location>
</feature>
<keyword evidence="1" id="KW-0594">Phospholipid biosynthesis</keyword>
<dbReference type="CDD" id="cd07989">
    <property type="entry name" value="LPLAT_AGPAT-like"/>
    <property type="match status" value="1"/>
</dbReference>
<dbReference type="PANTHER" id="PTHR34682:SF1">
    <property type="entry name" value="PROTEIN METABOLIC NETWORK MODULATOR 1"/>
    <property type="match status" value="1"/>
</dbReference>
<keyword evidence="1" id="KW-0444">Lipid biosynthesis</keyword>
<dbReference type="AlphaFoldDB" id="A0A218X8K9"/>
<keyword evidence="3" id="KW-0812">Transmembrane</keyword>
<dbReference type="Proteomes" id="UP000197138">
    <property type="component" value="Unassembled WGS sequence"/>
</dbReference>
<feature type="region of interest" description="Disordered" evidence="2">
    <location>
        <begin position="22"/>
        <end position="41"/>
    </location>
</feature>
<evidence type="ECO:0000256" key="2">
    <source>
        <dbReference type="SAM" id="MobiDB-lite"/>
    </source>
</evidence>
<feature type="transmembrane region" description="Helical" evidence="3">
    <location>
        <begin position="67"/>
        <end position="91"/>
    </location>
</feature>
<comment type="caution">
    <text evidence="5">The sequence shown here is derived from an EMBL/GenBank/DDBJ whole genome shotgun (WGS) entry which is preliminary data.</text>
</comment>
<feature type="compositionally biased region" description="Polar residues" evidence="2">
    <location>
        <begin position="621"/>
        <end position="641"/>
    </location>
</feature>
<evidence type="ECO:0000259" key="4">
    <source>
        <dbReference type="SMART" id="SM00563"/>
    </source>
</evidence>
<dbReference type="InterPro" id="IPR002123">
    <property type="entry name" value="Plipid/glycerol_acylTrfase"/>
</dbReference>
<comment type="domain">
    <text evidence="1">The HXXXXD motif is essential for acyltransferase activity and may constitute the binding site for the phosphate moiety of the glycerol-3-phosphate.</text>
</comment>
<dbReference type="GO" id="GO:0003841">
    <property type="term" value="F:1-acylglycerol-3-phosphate O-acyltransferase activity"/>
    <property type="evidence" value="ECO:0007669"/>
    <property type="project" value="UniProtKB-UniRule"/>
</dbReference>
<evidence type="ECO:0000313" key="6">
    <source>
        <dbReference type="Proteomes" id="UP000197138"/>
    </source>
</evidence>
<dbReference type="InterPro" id="IPR004552">
    <property type="entry name" value="AGP_acyltrans"/>
</dbReference>
<keyword evidence="1" id="KW-1208">Phospholipid metabolism</keyword>
<keyword evidence="3" id="KW-1133">Transmembrane helix</keyword>
<keyword evidence="3" id="KW-0472">Membrane</keyword>
<dbReference type="GO" id="GO:0008654">
    <property type="term" value="P:phospholipid biosynthetic process"/>
    <property type="evidence" value="ECO:0007669"/>
    <property type="project" value="UniProtKB-KW"/>
</dbReference>
<feature type="region of interest" description="Disordered" evidence="2">
    <location>
        <begin position="621"/>
        <end position="705"/>
    </location>
</feature>